<organism evidence="1">
    <name type="scientific">Solanum lycopersicum</name>
    <name type="common">Tomato</name>
    <name type="synonym">Lycopersicon esculentum</name>
    <dbReference type="NCBI Taxonomy" id="4081"/>
    <lineage>
        <taxon>Eukaryota</taxon>
        <taxon>Viridiplantae</taxon>
        <taxon>Streptophyta</taxon>
        <taxon>Embryophyta</taxon>
        <taxon>Tracheophyta</taxon>
        <taxon>Spermatophyta</taxon>
        <taxon>Magnoliopsida</taxon>
        <taxon>eudicotyledons</taxon>
        <taxon>Gunneridae</taxon>
        <taxon>Pentapetalae</taxon>
        <taxon>asterids</taxon>
        <taxon>lamiids</taxon>
        <taxon>Solanales</taxon>
        <taxon>Solanaceae</taxon>
        <taxon>Solanoideae</taxon>
        <taxon>Solaneae</taxon>
        <taxon>Solanum</taxon>
        <taxon>Solanum subgen. Lycopersicon</taxon>
    </lineage>
</organism>
<reference evidence="1" key="2">
    <citation type="submission" date="2019-01" db="UniProtKB">
        <authorList>
            <consortium name="EnsemblPlants"/>
        </authorList>
    </citation>
    <scope>IDENTIFICATION</scope>
    <source>
        <strain evidence="1">cv. Heinz 1706</strain>
    </source>
</reference>
<evidence type="ECO:0000313" key="2">
    <source>
        <dbReference type="Proteomes" id="UP000004994"/>
    </source>
</evidence>
<reference evidence="1" key="1">
    <citation type="journal article" date="2012" name="Nature">
        <title>The tomato genome sequence provides insights into fleshy fruit evolution.</title>
        <authorList>
            <consortium name="Tomato Genome Consortium"/>
        </authorList>
    </citation>
    <scope>NUCLEOTIDE SEQUENCE [LARGE SCALE GENOMIC DNA]</scope>
    <source>
        <strain evidence="1">cv. Heinz 1706</strain>
    </source>
</reference>
<sequence>MQNCLDAPLGVATDPSKIQAMDKWPKPKSLKSLRGFITLTGIIGDEKAFQQLKVTMTPAQVLVLVDLQNPLLWRYMFILKGLELSSTVEEWGYYLKGDHYHNRPPYPQVFS</sequence>
<accession>A0A3Q7H9S3</accession>
<dbReference type="AlphaFoldDB" id="A0A3Q7H9S3"/>
<dbReference type="InParanoid" id="A0A3Q7H9S3"/>
<dbReference type="EnsemblPlants" id="Solyc07g020797.1.1">
    <property type="protein sequence ID" value="Solyc07g020797.1.1"/>
    <property type="gene ID" value="Solyc07g020797.1"/>
</dbReference>
<name>A0A3Q7H9S3_SOLLC</name>
<keyword evidence="2" id="KW-1185">Reference proteome</keyword>
<dbReference type="Proteomes" id="UP000004994">
    <property type="component" value="Chromosome 7"/>
</dbReference>
<dbReference type="InterPro" id="IPR043502">
    <property type="entry name" value="DNA/RNA_pol_sf"/>
</dbReference>
<proteinExistence type="predicted"/>
<dbReference type="Gramene" id="Solyc07g020797.1.1">
    <property type="protein sequence ID" value="Solyc07g020797.1.1"/>
    <property type="gene ID" value="Solyc07g020797.1"/>
</dbReference>
<evidence type="ECO:0000313" key="1">
    <source>
        <dbReference type="EnsemblPlants" id="Solyc07g020797.1.1"/>
    </source>
</evidence>
<dbReference type="SUPFAM" id="SSF56672">
    <property type="entry name" value="DNA/RNA polymerases"/>
    <property type="match status" value="1"/>
</dbReference>
<protein>
    <submittedName>
        <fullName evidence="1">Uncharacterized protein</fullName>
    </submittedName>
</protein>